<dbReference type="AlphaFoldDB" id="A0A3R6UXH5"/>
<proteinExistence type="predicted"/>
<evidence type="ECO:0000256" key="3">
    <source>
        <dbReference type="ARBA" id="ARBA00022989"/>
    </source>
</evidence>
<keyword evidence="2 5" id="KW-0812">Transmembrane</keyword>
<evidence type="ECO:0000256" key="4">
    <source>
        <dbReference type="ARBA" id="ARBA00023136"/>
    </source>
</evidence>
<dbReference type="RefSeq" id="WP_118901468.1">
    <property type="nucleotide sequence ID" value="NZ_QOCR01000004.1"/>
</dbReference>
<accession>A0A3R6UXH5</accession>
<evidence type="ECO:0000313" key="8">
    <source>
        <dbReference type="Proteomes" id="UP000284109"/>
    </source>
</evidence>
<reference evidence="7 8" key="1">
    <citation type="submission" date="2018-07" db="EMBL/GenBank/DDBJ databases">
        <title>Genome sequences of six Lactobacillus spp. isolated from bumble bee guts.</title>
        <authorList>
            <person name="Motta E.V.S."/>
            <person name="Moran N.A."/>
        </authorList>
    </citation>
    <scope>NUCLEOTIDE SEQUENCE [LARGE SCALE GENOMIC DNA]</scope>
    <source>
        <strain evidence="7 8">BI-1.1</strain>
    </source>
</reference>
<gene>
    <name evidence="7" type="ORF">DS831_06180</name>
</gene>
<evidence type="ECO:0000259" key="6">
    <source>
        <dbReference type="Pfam" id="PF05154"/>
    </source>
</evidence>
<keyword evidence="3 5" id="KW-1133">Transmembrane helix</keyword>
<name>A0A3R6UXH5_9LACO</name>
<dbReference type="Proteomes" id="UP000284109">
    <property type="component" value="Unassembled WGS sequence"/>
</dbReference>
<dbReference type="InterPro" id="IPR007829">
    <property type="entry name" value="TM2"/>
</dbReference>
<comment type="caution">
    <text evidence="7">The sequence shown here is derived from an EMBL/GenBank/DDBJ whole genome shotgun (WGS) entry which is preliminary data.</text>
</comment>
<evidence type="ECO:0000256" key="1">
    <source>
        <dbReference type="ARBA" id="ARBA00004141"/>
    </source>
</evidence>
<keyword evidence="8" id="KW-1185">Reference proteome</keyword>
<sequence length="118" mass="13627">MNNKILFNQLTNEEKLLVNSEIEKRRKNPVIAYLLWFLLGFMGGHRYYMGKTGSAVAMTLIFWLLVWIFGLGAIITGIWAIVDVFLISGWLKDDQEKIENKVAQDIIYSRNTINTSQN</sequence>
<dbReference type="InterPro" id="IPR050932">
    <property type="entry name" value="TM2D1-3-like"/>
</dbReference>
<feature type="transmembrane region" description="Helical" evidence="5">
    <location>
        <begin position="60"/>
        <end position="91"/>
    </location>
</feature>
<dbReference type="EMBL" id="QOCR01000004">
    <property type="protein sequence ID" value="RHW49747.1"/>
    <property type="molecule type" value="Genomic_DNA"/>
</dbReference>
<feature type="transmembrane region" description="Helical" evidence="5">
    <location>
        <begin position="30"/>
        <end position="48"/>
    </location>
</feature>
<evidence type="ECO:0000256" key="5">
    <source>
        <dbReference type="SAM" id="Phobius"/>
    </source>
</evidence>
<dbReference type="PANTHER" id="PTHR21016:SF25">
    <property type="entry name" value="TM2 DOMAIN-CONTAINING PROTEIN DDB_G0277895-RELATED"/>
    <property type="match status" value="1"/>
</dbReference>
<dbReference type="GO" id="GO:0016020">
    <property type="term" value="C:membrane"/>
    <property type="evidence" value="ECO:0007669"/>
    <property type="project" value="UniProtKB-SubCell"/>
</dbReference>
<dbReference type="PANTHER" id="PTHR21016">
    <property type="entry name" value="BETA-AMYLOID BINDING PROTEIN-RELATED"/>
    <property type="match status" value="1"/>
</dbReference>
<protein>
    <submittedName>
        <fullName evidence="7">TM2 domain-containing protein</fullName>
    </submittedName>
</protein>
<dbReference type="Pfam" id="PF05154">
    <property type="entry name" value="TM2"/>
    <property type="match status" value="1"/>
</dbReference>
<dbReference type="OrthoDB" id="2004788at2"/>
<keyword evidence="4 5" id="KW-0472">Membrane</keyword>
<evidence type="ECO:0000256" key="2">
    <source>
        <dbReference type="ARBA" id="ARBA00022692"/>
    </source>
</evidence>
<comment type="subcellular location">
    <subcellularLocation>
        <location evidence="1">Membrane</location>
        <topology evidence="1">Multi-pass membrane protein</topology>
    </subcellularLocation>
</comment>
<evidence type="ECO:0000313" key="7">
    <source>
        <dbReference type="EMBL" id="RHW49747.1"/>
    </source>
</evidence>
<organism evidence="7 8">
    <name type="scientific">Bombilactobacillus bombi</name>
    <dbReference type="NCBI Taxonomy" id="1303590"/>
    <lineage>
        <taxon>Bacteria</taxon>
        <taxon>Bacillati</taxon>
        <taxon>Bacillota</taxon>
        <taxon>Bacilli</taxon>
        <taxon>Lactobacillales</taxon>
        <taxon>Lactobacillaceae</taxon>
        <taxon>Bombilactobacillus</taxon>
    </lineage>
</organism>
<feature type="domain" description="TM2" evidence="6">
    <location>
        <begin position="26"/>
        <end position="78"/>
    </location>
</feature>